<dbReference type="Pfam" id="PF13649">
    <property type="entry name" value="Methyltransf_25"/>
    <property type="match status" value="1"/>
</dbReference>
<name>A0A6J4S8X4_9ACTN</name>
<keyword evidence="2" id="KW-0808">Transferase</keyword>
<dbReference type="InterPro" id="IPR041698">
    <property type="entry name" value="Methyltransf_25"/>
</dbReference>
<dbReference type="InterPro" id="IPR029063">
    <property type="entry name" value="SAM-dependent_MTases_sf"/>
</dbReference>
<proteinExistence type="predicted"/>
<keyword evidence="1" id="KW-0489">Methyltransferase</keyword>
<sequence length="237" mass="27545">MDGPLLEGQLAYYRARAEEYDEWFLRRGRHDRGPEWNRRWFSELEEIRQELGRFGPTGRVLELACGTGLWTVELARHADSMTAVDASPEVIGINRARLREAGHEASVRYVEADLFDWRPDAAYDAAFFGFWLSHVPPERFDAFWELVRSALGPGGRVFFVDSLGPETPNEMERRARDPQDYTTIRQVEDGREFRIVKVFYDPADLERRLTEQGWRLSVRTTEHLLYGFGESPTETVL</sequence>
<dbReference type="PANTHER" id="PTHR43861:SF1">
    <property type="entry name" value="TRANS-ACONITATE 2-METHYLTRANSFERASE"/>
    <property type="match status" value="1"/>
</dbReference>
<feature type="domain" description="Methyltransferase" evidence="3">
    <location>
        <begin position="60"/>
        <end position="155"/>
    </location>
</feature>
<dbReference type="GO" id="GO:0008168">
    <property type="term" value="F:methyltransferase activity"/>
    <property type="evidence" value="ECO:0007669"/>
    <property type="project" value="UniProtKB-KW"/>
</dbReference>
<dbReference type="AlphaFoldDB" id="A0A6J4S8X4"/>
<organism evidence="4">
    <name type="scientific">uncultured Rubrobacteraceae bacterium</name>
    <dbReference type="NCBI Taxonomy" id="349277"/>
    <lineage>
        <taxon>Bacteria</taxon>
        <taxon>Bacillati</taxon>
        <taxon>Actinomycetota</taxon>
        <taxon>Rubrobacteria</taxon>
        <taxon>Rubrobacterales</taxon>
        <taxon>Rubrobacteraceae</taxon>
        <taxon>environmental samples</taxon>
    </lineage>
</organism>
<reference evidence="4" key="1">
    <citation type="submission" date="2020-02" db="EMBL/GenBank/DDBJ databases">
        <authorList>
            <person name="Meier V. D."/>
        </authorList>
    </citation>
    <scope>NUCLEOTIDE SEQUENCE</scope>
    <source>
        <strain evidence="4">AVDCRST_MAG12</strain>
    </source>
</reference>
<dbReference type="CDD" id="cd02440">
    <property type="entry name" value="AdoMet_MTases"/>
    <property type="match status" value="1"/>
</dbReference>
<dbReference type="PANTHER" id="PTHR43861">
    <property type="entry name" value="TRANS-ACONITATE 2-METHYLTRANSFERASE-RELATED"/>
    <property type="match status" value="1"/>
</dbReference>
<dbReference type="SUPFAM" id="SSF53335">
    <property type="entry name" value="S-adenosyl-L-methionine-dependent methyltransferases"/>
    <property type="match status" value="1"/>
</dbReference>
<evidence type="ECO:0000256" key="2">
    <source>
        <dbReference type="ARBA" id="ARBA00022679"/>
    </source>
</evidence>
<dbReference type="GO" id="GO:0032259">
    <property type="term" value="P:methylation"/>
    <property type="evidence" value="ECO:0007669"/>
    <property type="project" value="UniProtKB-KW"/>
</dbReference>
<accession>A0A6J4S8X4</accession>
<dbReference type="EMBL" id="CADCVK010000334">
    <property type="protein sequence ID" value="CAA9493011.1"/>
    <property type="molecule type" value="Genomic_DNA"/>
</dbReference>
<gene>
    <name evidence="4" type="ORF">AVDCRST_MAG12-2204</name>
</gene>
<evidence type="ECO:0000259" key="3">
    <source>
        <dbReference type="Pfam" id="PF13649"/>
    </source>
</evidence>
<evidence type="ECO:0000313" key="4">
    <source>
        <dbReference type="EMBL" id="CAA9493011.1"/>
    </source>
</evidence>
<dbReference type="Gene3D" id="3.40.50.150">
    <property type="entry name" value="Vaccinia Virus protein VP39"/>
    <property type="match status" value="1"/>
</dbReference>
<protein>
    <recommendedName>
        <fullName evidence="3">Methyltransferase domain-containing protein</fullName>
    </recommendedName>
</protein>
<evidence type="ECO:0000256" key="1">
    <source>
        <dbReference type="ARBA" id="ARBA00022603"/>
    </source>
</evidence>